<dbReference type="KEGG" id="dwi:6639122"/>
<dbReference type="GO" id="GO:0005759">
    <property type="term" value="C:mitochondrial matrix"/>
    <property type="evidence" value="ECO:0007669"/>
    <property type="project" value="EnsemblMetazoa"/>
</dbReference>
<dbReference type="InterPro" id="IPR001436">
    <property type="entry name" value="Alpha-crystallin/sHSP_animal"/>
</dbReference>
<dbReference type="EMBL" id="CH963847">
    <property type="protein sequence ID" value="EDW73599.1"/>
    <property type="molecule type" value="Genomic_DNA"/>
</dbReference>
<evidence type="ECO:0000259" key="5">
    <source>
        <dbReference type="PROSITE" id="PS01031"/>
    </source>
</evidence>
<dbReference type="GO" id="GO:0006979">
    <property type="term" value="P:response to oxidative stress"/>
    <property type="evidence" value="ECO:0007669"/>
    <property type="project" value="EnsemblMetazoa"/>
</dbReference>
<dbReference type="SMR" id="B4MN43"/>
<gene>
    <name evidence="6" type="primary">Dwil\GK17635</name>
    <name evidence="6" type="ORF">Dwil_GK17635</name>
</gene>
<dbReference type="Gene3D" id="2.60.40.790">
    <property type="match status" value="1"/>
</dbReference>
<dbReference type="PRINTS" id="PR00299">
    <property type="entry name" value="ACRYSTALLIN"/>
</dbReference>
<evidence type="ECO:0000313" key="6">
    <source>
        <dbReference type="EMBL" id="EDW73599.1"/>
    </source>
</evidence>
<dbReference type="CDD" id="cd06526">
    <property type="entry name" value="metazoan_ACD"/>
    <property type="match status" value="1"/>
</dbReference>
<dbReference type="OMA" id="IARWQER"/>
<dbReference type="GO" id="GO:0044183">
    <property type="term" value="F:protein folding chaperone"/>
    <property type="evidence" value="ECO:0007669"/>
    <property type="project" value="EnsemblMetazoa"/>
</dbReference>
<dbReference type="Pfam" id="PF00011">
    <property type="entry name" value="HSP20"/>
    <property type="match status" value="1"/>
</dbReference>
<dbReference type="GO" id="GO:0008340">
    <property type="term" value="P:determination of adult lifespan"/>
    <property type="evidence" value="ECO:0007669"/>
    <property type="project" value="EnsemblMetazoa"/>
</dbReference>
<dbReference type="GO" id="GO:0009408">
    <property type="term" value="P:response to heat"/>
    <property type="evidence" value="ECO:0007669"/>
    <property type="project" value="EnsemblMetazoa"/>
</dbReference>
<dbReference type="GO" id="GO:0051082">
    <property type="term" value="F:unfolded protein binding"/>
    <property type="evidence" value="ECO:0007669"/>
    <property type="project" value="EnsemblMetazoa"/>
</dbReference>
<evidence type="ECO:0000256" key="2">
    <source>
        <dbReference type="PROSITE-ProRule" id="PRU00285"/>
    </source>
</evidence>
<dbReference type="eggNOG" id="KOG3591">
    <property type="taxonomic scope" value="Eukaryota"/>
</dbReference>
<dbReference type="PROSITE" id="PS01031">
    <property type="entry name" value="SHSP"/>
    <property type="match status" value="1"/>
</dbReference>
<dbReference type="STRING" id="7260.B4MN43"/>
<dbReference type="OrthoDB" id="1431247at2759"/>
<dbReference type="Proteomes" id="UP000007798">
    <property type="component" value="Unassembled WGS sequence"/>
</dbReference>
<dbReference type="GO" id="GO:0042802">
    <property type="term" value="F:identical protein binding"/>
    <property type="evidence" value="ECO:0007669"/>
    <property type="project" value="EnsemblMetazoa"/>
</dbReference>
<sequence length="177" mass="20159">MRSLPMFLRMAEELSRMPRLSSPIQAFFHEPPMWSVGIPRWQQISRWQEQEFAPPSKITKEGYQVTLDVKDYNELNVKVVDDSVVLVEGKTEQKMNDDCGYSSRHFLRRFVLPEGYDADQVTSSLSSDGVLTINVPNPPSVQEAIKERIVPIQNTGEPAIKAKKQKPVEEEGVEKNA</sequence>
<evidence type="ECO:0000256" key="1">
    <source>
        <dbReference type="ARBA" id="ARBA00023016"/>
    </source>
</evidence>
<dbReference type="InParanoid" id="B4MN43"/>
<dbReference type="InterPro" id="IPR002068">
    <property type="entry name" value="A-crystallin/Hsp20_dom"/>
</dbReference>
<accession>B4MN43</accession>
<protein>
    <recommendedName>
        <fullName evidence="5">SHSP domain-containing protein</fullName>
    </recommendedName>
</protein>
<dbReference type="AlphaFoldDB" id="B4MN43"/>
<organism evidence="6 7">
    <name type="scientific">Drosophila willistoni</name>
    <name type="common">Fruit fly</name>
    <dbReference type="NCBI Taxonomy" id="7260"/>
    <lineage>
        <taxon>Eukaryota</taxon>
        <taxon>Metazoa</taxon>
        <taxon>Ecdysozoa</taxon>
        <taxon>Arthropoda</taxon>
        <taxon>Hexapoda</taxon>
        <taxon>Insecta</taxon>
        <taxon>Pterygota</taxon>
        <taxon>Neoptera</taxon>
        <taxon>Endopterygota</taxon>
        <taxon>Diptera</taxon>
        <taxon>Brachycera</taxon>
        <taxon>Muscomorpha</taxon>
        <taxon>Ephydroidea</taxon>
        <taxon>Drosophilidae</taxon>
        <taxon>Drosophila</taxon>
        <taxon>Sophophora</taxon>
    </lineage>
</organism>
<name>B4MN43_DROWI</name>
<reference evidence="6 7" key="1">
    <citation type="journal article" date="2007" name="Nature">
        <title>Evolution of genes and genomes on the Drosophila phylogeny.</title>
        <authorList>
            <consortium name="Drosophila 12 Genomes Consortium"/>
            <person name="Clark A.G."/>
            <person name="Eisen M.B."/>
            <person name="Smith D.R."/>
            <person name="Bergman C.M."/>
            <person name="Oliver B."/>
            <person name="Markow T.A."/>
            <person name="Kaufman T.C."/>
            <person name="Kellis M."/>
            <person name="Gelbart W."/>
            <person name="Iyer V.N."/>
            <person name="Pollard D.A."/>
            <person name="Sackton T.B."/>
            <person name="Larracuente A.M."/>
            <person name="Singh N.D."/>
            <person name="Abad J.P."/>
            <person name="Abt D.N."/>
            <person name="Adryan B."/>
            <person name="Aguade M."/>
            <person name="Akashi H."/>
            <person name="Anderson W.W."/>
            <person name="Aquadro C.F."/>
            <person name="Ardell D.H."/>
            <person name="Arguello R."/>
            <person name="Artieri C.G."/>
            <person name="Barbash D.A."/>
            <person name="Barker D."/>
            <person name="Barsanti P."/>
            <person name="Batterham P."/>
            <person name="Batzoglou S."/>
            <person name="Begun D."/>
            <person name="Bhutkar A."/>
            <person name="Blanco E."/>
            <person name="Bosak S.A."/>
            <person name="Bradley R.K."/>
            <person name="Brand A.D."/>
            <person name="Brent M.R."/>
            <person name="Brooks A.N."/>
            <person name="Brown R.H."/>
            <person name="Butlin R.K."/>
            <person name="Caggese C."/>
            <person name="Calvi B.R."/>
            <person name="Bernardo de Carvalho A."/>
            <person name="Caspi A."/>
            <person name="Castrezana S."/>
            <person name="Celniker S.E."/>
            <person name="Chang J.L."/>
            <person name="Chapple C."/>
            <person name="Chatterji S."/>
            <person name="Chinwalla A."/>
            <person name="Civetta A."/>
            <person name="Clifton S.W."/>
            <person name="Comeron J.M."/>
            <person name="Costello J.C."/>
            <person name="Coyne J.A."/>
            <person name="Daub J."/>
            <person name="David R.G."/>
            <person name="Delcher A.L."/>
            <person name="Delehaunty K."/>
            <person name="Do C.B."/>
            <person name="Ebling H."/>
            <person name="Edwards K."/>
            <person name="Eickbush T."/>
            <person name="Evans J.D."/>
            <person name="Filipski A."/>
            <person name="Findeiss S."/>
            <person name="Freyhult E."/>
            <person name="Fulton L."/>
            <person name="Fulton R."/>
            <person name="Garcia A.C."/>
            <person name="Gardiner A."/>
            <person name="Garfield D.A."/>
            <person name="Garvin B.E."/>
            <person name="Gibson G."/>
            <person name="Gilbert D."/>
            <person name="Gnerre S."/>
            <person name="Godfrey J."/>
            <person name="Good R."/>
            <person name="Gotea V."/>
            <person name="Gravely B."/>
            <person name="Greenberg A.J."/>
            <person name="Griffiths-Jones S."/>
            <person name="Gross S."/>
            <person name="Guigo R."/>
            <person name="Gustafson E.A."/>
            <person name="Haerty W."/>
            <person name="Hahn M.W."/>
            <person name="Halligan D.L."/>
            <person name="Halpern A.L."/>
            <person name="Halter G.M."/>
            <person name="Han M.V."/>
            <person name="Heger A."/>
            <person name="Hillier L."/>
            <person name="Hinrichs A.S."/>
            <person name="Holmes I."/>
            <person name="Hoskins R.A."/>
            <person name="Hubisz M.J."/>
            <person name="Hultmark D."/>
            <person name="Huntley M.A."/>
            <person name="Jaffe D.B."/>
            <person name="Jagadeeshan S."/>
            <person name="Jeck W.R."/>
            <person name="Johnson J."/>
            <person name="Jones C.D."/>
            <person name="Jordan W.C."/>
            <person name="Karpen G.H."/>
            <person name="Kataoka E."/>
            <person name="Keightley P.D."/>
            <person name="Kheradpour P."/>
            <person name="Kirkness E.F."/>
            <person name="Koerich L.B."/>
            <person name="Kristiansen K."/>
            <person name="Kudrna D."/>
            <person name="Kulathinal R.J."/>
            <person name="Kumar S."/>
            <person name="Kwok R."/>
            <person name="Lander E."/>
            <person name="Langley C.H."/>
            <person name="Lapoint R."/>
            <person name="Lazzaro B.P."/>
            <person name="Lee S.J."/>
            <person name="Levesque L."/>
            <person name="Li R."/>
            <person name="Lin C.F."/>
            <person name="Lin M.F."/>
            <person name="Lindblad-Toh K."/>
            <person name="Llopart A."/>
            <person name="Long M."/>
            <person name="Low L."/>
            <person name="Lozovsky E."/>
            <person name="Lu J."/>
            <person name="Luo M."/>
            <person name="Machado C.A."/>
            <person name="Makalowski W."/>
            <person name="Marzo M."/>
            <person name="Matsuda M."/>
            <person name="Matzkin L."/>
            <person name="McAllister B."/>
            <person name="McBride C.S."/>
            <person name="McKernan B."/>
            <person name="McKernan K."/>
            <person name="Mendez-Lago M."/>
            <person name="Minx P."/>
            <person name="Mollenhauer M.U."/>
            <person name="Montooth K."/>
            <person name="Mount S.M."/>
            <person name="Mu X."/>
            <person name="Myers E."/>
            <person name="Negre B."/>
            <person name="Newfeld S."/>
            <person name="Nielsen R."/>
            <person name="Noor M.A."/>
            <person name="O'Grady P."/>
            <person name="Pachter L."/>
            <person name="Papaceit M."/>
            <person name="Parisi M.J."/>
            <person name="Parisi M."/>
            <person name="Parts L."/>
            <person name="Pedersen J.S."/>
            <person name="Pesole G."/>
            <person name="Phillippy A.M."/>
            <person name="Ponting C.P."/>
            <person name="Pop M."/>
            <person name="Porcelli D."/>
            <person name="Powell J.R."/>
            <person name="Prohaska S."/>
            <person name="Pruitt K."/>
            <person name="Puig M."/>
            <person name="Quesneville H."/>
            <person name="Ram K.R."/>
            <person name="Rand D."/>
            <person name="Rasmussen M.D."/>
            <person name="Reed L.K."/>
            <person name="Reenan R."/>
            <person name="Reily A."/>
            <person name="Remington K.A."/>
            <person name="Rieger T.T."/>
            <person name="Ritchie M.G."/>
            <person name="Robin C."/>
            <person name="Rogers Y.H."/>
            <person name="Rohde C."/>
            <person name="Rozas J."/>
            <person name="Rubenfield M.J."/>
            <person name="Ruiz A."/>
            <person name="Russo S."/>
            <person name="Salzberg S.L."/>
            <person name="Sanchez-Gracia A."/>
            <person name="Saranga D.J."/>
            <person name="Sato H."/>
            <person name="Schaeffer S.W."/>
            <person name="Schatz M.C."/>
            <person name="Schlenke T."/>
            <person name="Schwartz R."/>
            <person name="Segarra C."/>
            <person name="Singh R.S."/>
            <person name="Sirot L."/>
            <person name="Sirota M."/>
            <person name="Sisneros N.B."/>
            <person name="Smith C.D."/>
            <person name="Smith T.F."/>
            <person name="Spieth J."/>
            <person name="Stage D.E."/>
            <person name="Stark A."/>
            <person name="Stephan W."/>
            <person name="Strausberg R.L."/>
            <person name="Strempel S."/>
            <person name="Sturgill D."/>
            <person name="Sutton G."/>
            <person name="Sutton G.G."/>
            <person name="Tao W."/>
            <person name="Teichmann S."/>
            <person name="Tobari Y.N."/>
            <person name="Tomimura Y."/>
            <person name="Tsolas J.M."/>
            <person name="Valente V.L."/>
            <person name="Venter E."/>
            <person name="Venter J.C."/>
            <person name="Vicario S."/>
            <person name="Vieira F.G."/>
            <person name="Vilella A.J."/>
            <person name="Villasante A."/>
            <person name="Walenz B."/>
            <person name="Wang J."/>
            <person name="Wasserman M."/>
            <person name="Watts T."/>
            <person name="Wilson D."/>
            <person name="Wilson R.K."/>
            <person name="Wing R.A."/>
            <person name="Wolfner M.F."/>
            <person name="Wong A."/>
            <person name="Wong G.K."/>
            <person name="Wu C.I."/>
            <person name="Wu G."/>
            <person name="Yamamoto D."/>
            <person name="Yang H.P."/>
            <person name="Yang S.P."/>
            <person name="Yorke J.A."/>
            <person name="Yoshida K."/>
            <person name="Zdobnov E."/>
            <person name="Zhang P."/>
            <person name="Zhang Y."/>
            <person name="Zimin A.V."/>
            <person name="Baldwin J."/>
            <person name="Abdouelleil A."/>
            <person name="Abdulkadir J."/>
            <person name="Abebe A."/>
            <person name="Abera B."/>
            <person name="Abreu J."/>
            <person name="Acer S.C."/>
            <person name="Aftuck L."/>
            <person name="Alexander A."/>
            <person name="An P."/>
            <person name="Anderson E."/>
            <person name="Anderson S."/>
            <person name="Arachi H."/>
            <person name="Azer M."/>
            <person name="Bachantsang P."/>
            <person name="Barry A."/>
            <person name="Bayul T."/>
            <person name="Berlin A."/>
            <person name="Bessette D."/>
            <person name="Bloom T."/>
            <person name="Blye J."/>
            <person name="Boguslavskiy L."/>
            <person name="Bonnet C."/>
            <person name="Boukhgalter B."/>
            <person name="Bourzgui I."/>
            <person name="Brown A."/>
            <person name="Cahill P."/>
            <person name="Channer S."/>
            <person name="Cheshatsang Y."/>
            <person name="Chuda L."/>
            <person name="Citroen M."/>
            <person name="Collymore A."/>
            <person name="Cooke P."/>
            <person name="Costello M."/>
            <person name="D'Aco K."/>
            <person name="Daza R."/>
            <person name="De Haan G."/>
            <person name="DeGray S."/>
            <person name="DeMaso C."/>
            <person name="Dhargay N."/>
            <person name="Dooley K."/>
            <person name="Dooley E."/>
            <person name="Doricent M."/>
            <person name="Dorje P."/>
            <person name="Dorjee K."/>
            <person name="Dupes A."/>
            <person name="Elong R."/>
            <person name="Falk J."/>
            <person name="Farina A."/>
            <person name="Faro S."/>
            <person name="Ferguson D."/>
            <person name="Fisher S."/>
            <person name="Foley C.D."/>
            <person name="Franke A."/>
            <person name="Friedrich D."/>
            <person name="Gadbois L."/>
            <person name="Gearin G."/>
            <person name="Gearin C.R."/>
            <person name="Giannoukos G."/>
            <person name="Goode T."/>
            <person name="Graham J."/>
            <person name="Grandbois E."/>
            <person name="Grewal S."/>
            <person name="Gyaltsen K."/>
            <person name="Hafez N."/>
            <person name="Hagos B."/>
            <person name="Hall J."/>
            <person name="Henson C."/>
            <person name="Hollinger A."/>
            <person name="Honan T."/>
            <person name="Huard M.D."/>
            <person name="Hughes L."/>
            <person name="Hurhula B."/>
            <person name="Husby M.E."/>
            <person name="Kamat A."/>
            <person name="Kanga B."/>
            <person name="Kashin S."/>
            <person name="Khazanovich D."/>
            <person name="Kisner P."/>
            <person name="Lance K."/>
            <person name="Lara M."/>
            <person name="Lee W."/>
            <person name="Lennon N."/>
            <person name="Letendre F."/>
            <person name="LeVine R."/>
            <person name="Lipovsky A."/>
            <person name="Liu X."/>
            <person name="Liu J."/>
            <person name="Liu S."/>
            <person name="Lokyitsang T."/>
            <person name="Lokyitsang Y."/>
            <person name="Lubonja R."/>
            <person name="Lui A."/>
            <person name="MacDonald P."/>
            <person name="Magnisalis V."/>
            <person name="Maru K."/>
            <person name="Matthews C."/>
            <person name="McCusker W."/>
            <person name="McDonough S."/>
            <person name="Mehta T."/>
            <person name="Meldrim J."/>
            <person name="Meneus L."/>
            <person name="Mihai O."/>
            <person name="Mihalev A."/>
            <person name="Mihova T."/>
            <person name="Mittelman R."/>
            <person name="Mlenga V."/>
            <person name="Montmayeur A."/>
            <person name="Mulrain L."/>
            <person name="Navidi A."/>
            <person name="Naylor J."/>
            <person name="Negash T."/>
            <person name="Nguyen T."/>
            <person name="Nguyen N."/>
            <person name="Nicol R."/>
            <person name="Norbu C."/>
            <person name="Norbu N."/>
            <person name="Novod N."/>
            <person name="O'Neill B."/>
            <person name="Osman S."/>
            <person name="Markiewicz E."/>
            <person name="Oyono O.L."/>
            <person name="Patti C."/>
            <person name="Phunkhang P."/>
            <person name="Pierre F."/>
            <person name="Priest M."/>
            <person name="Raghuraman S."/>
            <person name="Rege F."/>
            <person name="Reyes R."/>
            <person name="Rise C."/>
            <person name="Rogov P."/>
            <person name="Ross K."/>
            <person name="Ryan E."/>
            <person name="Settipalli S."/>
            <person name="Shea T."/>
            <person name="Sherpa N."/>
            <person name="Shi L."/>
            <person name="Shih D."/>
            <person name="Sparrow T."/>
            <person name="Spaulding J."/>
            <person name="Stalker J."/>
            <person name="Stange-Thomann N."/>
            <person name="Stavropoulos S."/>
            <person name="Stone C."/>
            <person name="Strader C."/>
            <person name="Tesfaye S."/>
            <person name="Thomson T."/>
            <person name="Thoulutsang Y."/>
            <person name="Thoulutsang D."/>
            <person name="Topham K."/>
            <person name="Topping I."/>
            <person name="Tsamla T."/>
            <person name="Vassiliev H."/>
            <person name="Vo A."/>
            <person name="Wangchuk T."/>
            <person name="Wangdi T."/>
            <person name="Weiand M."/>
            <person name="Wilkinson J."/>
            <person name="Wilson A."/>
            <person name="Yadav S."/>
            <person name="Young G."/>
            <person name="Yu Q."/>
            <person name="Zembek L."/>
            <person name="Zhong D."/>
            <person name="Zimmer A."/>
            <person name="Zwirko Z."/>
            <person name="Jaffe D.B."/>
            <person name="Alvarez P."/>
            <person name="Brockman W."/>
            <person name="Butler J."/>
            <person name="Chin C."/>
            <person name="Gnerre S."/>
            <person name="Grabherr M."/>
            <person name="Kleber M."/>
            <person name="Mauceli E."/>
            <person name="MacCallum I."/>
        </authorList>
    </citation>
    <scope>NUCLEOTIDE SEQUENCE [LARGE SCALE GENOMIC DNA]</scope>
    <source>
        <strain evidence="7">Tucson 14030-0811.24</strain>
    </source>
</reference>
<comment type="similarity">
    <text evidence="2 3">Belongs to the small heat shock protein (HSP20) family.</text>
</comment>
<dbReference type="PANTHER" id="PTHR45640:SF13">
    <property type="entry name" value="HEAT SHOCK PROTEIN 22-RELATED"/>
    <property type="match status" value="1"/>
</dbReference>
<dbReference type="GO" id="GO:0042026">
    <property type="term" value="P:protein refolding"/>
    <property type="evidence" value="ECO:0007669"/>
    <property type="project" value="TreeGrafter"/>
</dbReference>
<dbReference type="InterPro" id="IPR008978">
    <property type="entry name" value="HSP20-like_chaperone"/>
</dbReference>
<dbReference type="PhylomeDB" id="B4MN43"/>
<evidence type="ECO:0000256" key="3">
    <source>
        <dbReference type="RuleBase" id="RU003616"/>
    </source>
</evidence>
<evidence type="ECO:0000313" key="7">
    <source>
        <dbReference type="Proteomes" id="UP000007798"/>
    </source>
</evidence>
<proteinExistence type="inferred from homology"/>
<keyword evidence="7" id="KW-1185">Reference proteome</keyword>
<feature type="compositionally biased region" description="Basic and acidic residues" evidence="4">
    <location>
        <begin position="166"/>
        <end position="177"/>
    </location>
</feature>
<dbReference type="HOGENOM" id="CLU_095001_3_0_1"/>
<feature type="region of interest" description="Disordered" evidence="4">
    <location>
        <begin position="156"/>
        <end position="177"/>
    </location>
</feature>
<evidence type="ECO:0000256" key="4">
    <source>
        <dbReference type="SAM" id="MobiDB-lite"/>
    </source>
</evidence>
<feature type="domain" description="SHSP" evidence="5">
    <location>
        <begin position="43"/>
        <end position="153"/>
    </location>
</feature>
<dbReference type="SUPFAM" id="SSF49764">
    <property type="entry name" value="HSP20-like chaperones"/>
    <property type="match status" value="1"/>
</dbReference>
<dbReference type="GO" id="GO:0005634">
    <property type="term" value="C:nucleus"/>
    <property type="evidence" value="ECO:0007669"/>
    <property type="project" value="TreeGrafter"/>
</dbReference>
<dbReference type="FunCoup" id="B4MN43">
    <property type="interactions" value="8"/>
</dbReference>
<dbReference type="PANTHER" id="PTHR45640">
    <property type="entry name" value="HEAT SHOCK PROTEIN HSP-12.2-RELATED"/>
    <property type="match status" value="1"/>
</dbReference>
<keyword evidence="1" id="KW-0346">Stress response</keyword>